<sequence>MSCAHVCVCISLSCSSGTQLCYRLRGHGSLICRVSLVLLVTFSIDARLLLGNALPSREPLHIRGLFYFKCWFKTFRGKVKVRTMFYRMRKNSKKKNTD</sequence>
<name>A0A2M4DFR2_ANODA</name>
<accession>A0A2M4DFR2</accession>
<evidence type="ECO:0000313" key="1">
    <source>
        <dbReference type="EMBL" id="MBW76424.1"/>
    </source>
</evidence>
<protein>
    <submittedName>
        <fullName evidence="1">Putative secreted protein</fullName>
    </submittedName>
</protein>
<dbReference type="EMBL" id="GGFL01012246">
    <property type="protein sequence ID" value="MBW76424.1"/>
    <property type="molecule type" value="Transcribed_RNA"/>
</dbReference>
<proteinExistence type="predicted"/>
<organism evidence="1">
    <name type="scientific">Anopheles darlingi</name>
    <name type="common">Mosquito</name>
    <dbReference type="NCBI Taxonomy" id="43151"/>
    <lineage>
        <taxon>Eukaryota</taxon>
        <taxon>Metazoa</taxon>
        <taxon>Ecdysozoa</taxon>
        <taxon>Arthropoda</taxon>
        <taxon>Hexapoda</taxon>
        <taxon>Insecta</taxon>
        <taxon>Pterygota</taxon>
        <taxon>Neoptera</taxon>
        <taxon>Endopterygota</taxon>
        <taxon>Diptera</taxon>
        <taxon>Nematocera</taxon>
        <taxon>Culicoidea</taxon>
        <taxon>Culicidae</taxon>
        <taxon>Anophelinae</taxon>
        <taxon>Anopheles</taxon>
    </lineage>
</organism>
<dbReference type="AlphaFoldDB" id="A0A2M4DFR2"/>
<reference evidence="1" key="1">
    <citation type="submission" date="2018-01" db="EMBL/GenBank/DDBJ databases">
        <title>An insight into the sialome of Amazonian anophelines.</title>
        <authorList>
            <person name="Ribeiro J.M."/>
            <person name="Scarpassa V."/>
            <person name="Calvo E."/>
        </authorList>
    </citation>
    <scope>NUCLEOTIDE SEQUENCE</scope>
</reference>